<gene>
    <name evidence="2" type="ORF">E3N88_44695</name>
</gene>
<evidence type="ECO:0000256" key="1">
    <source>
        <dbReference type="SAM" id="MobiDB-lite"/>
    </source>
</evidence>
<sequence length="123" mass="14409">MKQSKEEHSVGLNFVWPMRKPTTHRVLVAAADGFLGVLFVQQKTERKGEKNFHHLQNQPRSQFAVREEEEQDLRSTRRGRTRPSRYAKDFGTCPLILSVAVRDYVLNWSPRRAFQELWEALEG</sequence>
<reference evidence="2 3" key="1">
    <citation type="submission" date="2019-05" db="EMBL/GenBank/DDBJ databases">
        <title>Mikania micrantha, genome provides insights into the molecular mechanism of rapid growth.</title>
        <authorList>
            <person name="Liu B."/>
        </authorList>
    </citation>
    <scope>NUCLEOTIDE SEQUENCE [LARGE SCALE GENOMIC DNA]</scope>
    <source>
        <strain evidence="2">NLD-2019</strain>
        <tissue evidence="2">Leaf</tissue>
    </source>
</reference>
<accession>A0A5N6LBA4</accession>
<comment type="caution">
    <text evidence="2">The sequence shown here is derived from an EMBL/GenBank/DDBJ whole genome shotgun (WGS) entry which is preliminary data.</text>
</comment>
<feature type="compositionally biased region" description="Basic residues" evidence="1">
    <location>
        <begin position="76"/>
        <end position="85"/>
    </location>
</feature>
<feature type="region of interest" description="Disordered" evidence="1">
    <location>
        <begin position="47"/>
        <end position="85"/>
    </location>
</feature>
<dbReference type="AlphaFoldDB" id="A0A5N6LBA4"/>
<protein>
    <submittedName>
        <fullName evidence="2">Uncharacterized protein</fullName>
    </submittedName>
</protein>
<evidence type="ECO:0000313" key="3">
    <source>
        <dbReference type="Proteomes" id="UP000326396"/>
    </source>
</evidence>
<dbReference type="EMBL" id="SZYD01001917">
    <property type="protein sequence ID" value="KAD0157057.1"/>
    <property type="molecule type" value="Genomic_DNA"/>
</dbReference>
<dbReference type="Proteomes" id="UP000326396">
    <property type="component" value="Unassembled WGS sequence"/>
</dbReference>
<name>A0A5N6LBA4_9ASTR</name>
<evidence type="ECO:0000313" key="2">
    <source>
        <dbReference type="EMBL" id="KAD0157057.1"/>
    </source>
</evidence>
<proteinExistence type="predicted"/>
<organism evidence="2 3">
    <name type="scientific">Mikania micrantha</name>
    <name type="common">bitter vine</name>
    <dbReference type="NCBI Taxonomy" id="192012"/>
    <lineage>
        <taxon>Eukaryota</taxon>
        <taxon>Viridiplantae</taxon>
        <taxon>Streptophyta</taxon>
        <taxon>Embryophyta</taxon>
        <taxon>Tracheophyta</taxon>
        <taxon>Spermatophyta</taxon>
        <taxon>Magnoliopsida</taxon>
        <taxon>eudicotyledons</taxon>
        <taxon>Gunneridae</taxon>
        <taxon>Pentapetalae</taxon>
        <taxon>asterids</taxon>
        <taxon>campanulids</taxon>
        <taxon>Asterales</taxon>
        <taxon>Asteraceae</taxon>
        <taxon>Asteroideae</taxon>
        <taxon>Heliantheae alliance</taxon>
        <taxon>Eupatorieae</taxon>
        <taxon>Mikania</taxon>
    </lineage>
</organism>
<keyword evidence="3" id="KW-1185">Reference proteome</keyword>